<feature type="transmembrane region" description="Helical" evidence="1">
    <location>
        <begin position="126"/>
        <end position="153"/>
    </location>
</feature>
<reference evidence="2 3" key="1">
    <citation type="submission" date="2016-10" db="EMBL/GenBank/DDBJ databases">
        <authorList>
            <person name="de Groot N.N."/>
        </authorList>
    </citation>
    <scope>NUCLEOTIDE SEQUENCE [LARGE SCALE GENOMIC DNA]</scope>
    <source>
        <strain evidence="2 3">DSM 2784</strain>
    </source>
</reference>
<sequence>MTEIITRTRSLSTFGLSLLYLSNLFLKSELVNELCFVLMIAVMLLSLPAISGISRVIGYASLGLSAVLFLLYRAPLSVWKQALTGNLYLVALFTMVPILSIPIRHGGYYPALQDFFRRYVYTNRRYYVMVSFTSAFVGVLVNLAVVPLVYQIVQASEISRNKKLMSSAISRGFATCAIWAPTTAAVALVIQVSGANWGRFAPLGILCGVISGIIGYAMTKFKENESGALKHVLPEDTKAHLMDHSMDHSMDHLEGGSKLNKIIELGAFSVVLIAAIAVISVVTGIQTVIVVSMAALTFPFLWMGLIGRLPVLIHDIKTSYFKNRLTKLSNEIVLFVGAGMLASSITFSELGNYIPVALSRLVGDSAFLLAVVVVFGIVVLSALGVHPIIPITIIGGTIQGSDFGVTSTYIALLLGISWSMGITLSPTSATVITLSGVSSRSPLQVGLEWNGLYVLVTSSVLIVVITGLRMVGWV</sequence>
<dbReference type="Proteomes" id="UP000199208">
    <property type="component" value="Unassembled WGS sequence"/>
</dbReference>
<feature type="transmembrane region" description="Helical" evidence="1">
    <location>
        <begin position="409"/>
        <end position="432"/>
    </location>
</feature>
<feature type="transmembrane region" description="Helical" evidence="1">
    <location>
        <begin position="56"/>
        <end position="74"/>
    </location>
</feature>
<dbReference type="RefSeq" id="WP_092592160.1">
    <property type="nucleotide sequence ID" value="NZ_FMWL01000016.1"/>
</dbReference>
<feature type="transmembrane region" description="Helical" evidence="1">
    <location>
        <begin position="452"/>
        <end position="471"/>
    </location>
</feature>
<name>A0A1G5S3V6_9FIRM</name>
<evidence type="ECO:0000313" key="3">
    <source>
        <dbReference type="Proteomes" id="UP000199208"/>
    </source>
</evidence>
<feature type="transmembrane region" description="Helical" evidence="1">
    <location>
        <begin position="173"/>
        <end position="194"/>
    </location>
</feature>
<feature type="transmembrane region" description="Helical" evidence="1">
    <location>
        <begin position="366"/>
        <end position="389"/>
    </location>
</feature>
<feature type="transmembrane region" description="Helical" evidence="1">
    <location>
        <begin position="200"/>
        <end position="219"/>
    </location>
</feature>
<feature type="transmembrane region" description="Helical" evidence="1">
    <location>
        <begin position="262"/>
        <end position="282"/>
    </location>
</feature>
<gene>
    <name evidence="2" type="ORF">SAMN03080599_02579</name>
</gene>
<feature type="transmembrane region" description="Helical" evidence="1">
    <location>
        <begin position="86"/>
        <end position="106"/>
    </location>
</feature>
<dbReference type="AlphaFoldDB" id="A0A1G5S3V6"/>
<feature type="transmembrane region" description="Helical" evidence="1">
    <location>
        <begin position="288"/>
        <end position="311"/>
    </location>
</feature>
<keyword evidence="3" id="KW-1185">Reference proteome</keyword>
<keyword evidence="1" id="KW-1133">Transmembrane helix</keyword>
<keyword evidence="1" id="KW-0812">Transmembrane</keyword>
<evidence type="ECO:0000256" key="1">
    <source>
        <dbReference type="SAM" id="Phobius"/>
    </source>
</evidence>
<evidence type="ECO:0008006" key="4">
    <source>
        <dbReference type="Google" id="ProtNLM"/>
    </source>
</evidence>
<dbReference type="STRING" id="1120920.SAMN03080599_02579"/>
<organism evidence="2 3">
    <name type="scientific">Acidaminobacter hydrogenoformans DSM 2784</name>
    <dbReference type="NCBI Taxonomy" id="1120920"/>
    <lineage>
        <taxon>Bacteria</taxon>
        <taxon>Bacillati</taxon>
        <taxon>Bacillota</taxon>
        <taxon>Clostridia</taxon>
        <taxon>Peptostreptococcales</taxon>
        <taxon>Acidaminobacteraceae</taxon>
        <taxon>Acidaminobacter</taxon>
    </lineage>
</organism>
<proteinExistence type="predicted"/>
<evidence type="ECO:0000313" key="2">
    <source>
        <dbReference type="EMBL" id="SCZ81045.1"/>
    </source>
</evidence>
<dbReference type="OrthoDB" id="3171527at2"/>
<keyword evidence="1" id="KW-0472">Membrane</keyword>
<protein>
    <recommendedName>
        <fullName evidence="4">C4-dicarboxylate ABC transporter</fullName>
    </recommendedName>
</protein>
<feature type="transmembrane region" description="Helical" evidence="1">
    <location>
        <begin position="30"/>
        <end position="50"/>
    </location>
</feature>
<accession>A0A1G5S3V6</accession>
<dbReference type="EMBL" id="FMWL01000016">
    <property type="protein sequence ID" value="SCZ81045.1"/>
    <property type="molecule type" value="Genomic_DNA"/>
</dbReference>
<feature type="transmembrane region" description="Helical" evidence="1">
    <location>
        <begin position="332"/>
        <end position="354"/>
    </location>
</feature>